<gene>
    <name evidence="1" type="ORF">BKN37_25560</name>
</gene>
<sequence length="115" mass="12436">MQPGHDLPPQHPSVTVSDPARTITATTVNGYTTNIKLTPAALNGTEADLAAKILAVAQFSRDRDRADRADRLVAESVAAGDNEHACRTYLHKEHNLPTHADVDAAYTAHYQQPNP</sequence>
<dbReference type="AlphaFoldDB" id="A0A1S1MPY9"/>
<accession>A0A1S1MPY9</accession>
<proteinExistence type="predicted"/>
<evidence type="ECO:0008006" key="3">
    <source>
        <dbReference type="Google" id="ProtNLM"/>
    </source>
</evidence>
<organism evidence="1 2">
    <name type="scientific">Mycobacterium talmoniae</name>
    <dbReference type="NCBI Taxonomy" id="1858794"/>
    <lineage>
        <taxon>Bacteria</taxon>
        <taxon>Bacillati</taxon>
        <taxon>Actinomycetota</taxon>
        <taxon>Actinomycetes</taxon>
        <taxon>Mycobacteriales</taxon>
        <taxon>Mycobacteriaceae</taxon>
        <taxon>Mycobacterium</taxon>
    </lineage>
</organism>
<evidence type="ECO:0000313" key="2">
    <source>
        <dbReference type="Proteomes" id="UP000179734"/>
    </source>
</evidence>
<protein>
    <recommendedName>
        <fullName evidence="3">ESX-1 secretion-associated protein EspD</fullName>
    </recommendedName>
</protein>
<reference evidence="1 2" key="1">
    <citation type="submission" date="2016-10" db="EMBL/GenBank/DDBJ databases">
        <title>Genome sequence of Mycobacterium talmonii.</title>
        <authorList>
            <person name="Greninger A.L."/>
            <person name="Elliott B."/>
            <person name="Vasireddy S."/>
            <person name="Vasireddy R."/>
        </authorList>
    </citation>
    <scope>NUCLEOTIDE SEQUENCE [LARGE SCALE GENOMIC DNA]</scope>
    <source>
        <strain evidence="2">NE-TNMC-100812</strain>
    </source>
</reference>
<keyword evidence="2" id="KW-1185">Reference proteome</keyword>
<dbReference type="EMBL" id="MLQM01000249">
    <property type="protein sequence ID" value="OHU90511.1"/>
    <property type="molecule type" value="Genomic_DNA"/>
</dbReference>
<dbReference type="Proteomes" id="UP000179734">
    <property type="component" value="Unassembled WGS sequence"/>
</dbReference>
<comment type="caution">
    <text evidence="1">The sequence shown here is derived from an EMBL/GenBank/DDBJ whole genome shotgun (WGS) entry which is preliminary data.</text>
</comment>
<dbReference type="RefSeq" id="WP_071029914.1">
    <property type="nucleotide sequence ID" value="NZ_MLQM01000249.1"/>
</dbReference>
<evidence type="ECO:0000313" key="1">
    <source>
        <dbReference type="EMBL" id="OHU90511.1"/>
    </source>
</evidence>
<name>A0A1S1MPY9_9MYCO</name>